<evidence type="ECO:0000313" key="5">
    <source>
        <dbReference type="Proteomes" id="UP000185990"/>
    </source>
</evidence>
<protein>
    <submittedName>
        <fullName evidence="3">Uncharacterized protein</fullName>
    </submittedName>
</protein>
<reference evidence="4 6" key="2">
    <citation type="submission" date="2016-11" db="EMBL/GenBank/DDBJ databases">
        <title>Draft genome of Pseudomonas versuta A4R1.5.</title>
        <authorList>
            <person name="See-Too W.-S."/>
        </authorList>
    </citation>
    <scope>NUCLEOTIDE SEQUENCE [LARGE SCALE GENOMIC DNA]</scope>
    <source>
        <strain evidence="4 6">A4R1.5</strain>
    </source>
</reference>
<dbReference type="KEGG" id="ppsy:AOC04_12030"/>
<sequence length="98" mass="10589">MAHMGEIVMVVKRVKTDGTLRATALGGANPINLRSHAEMLRRNAAKLSGLTKSLYCLRSFLMSLNQVFPCAMPYFGLAALHYDGCRFCVSVPGAGEQG</sequence>
<evidence type="ECO:0000313" key="6">
    <source>
        <dbReference type="Proteomes" id="UP000186677"/>
    </source>
</evidence>
<dbReference type="EMBL" id="MPJD01000033">
    <property type="protein sequence ID" value="OKA19210.1"/>
    <property type="molecule type" value="Genomic_DNA"/>
</dbReference>
<dbReference type="Proteomes" id="UP000185990">
    <property type="component" value="Unassembled WGS sequence"/>
</dbReference>
<dbReference type="GO" id="GO:0016787">
    <property type="term" value="F:hydrolase activity"/>
    <property type="evidence" value="ECO:0007669"/>
    <property type="project" value="UniProtKB-KW"/>
</dbReference>
<dbReference type="GO" id="GO:0046872">
    <property type="term" value="F:metal ion binding"/>
    <property type="evidence" value="ECO:0007669"/>
    <property type="project" value="UniProtKB-KW"/>
</dbReference>
<accession>A0A0M4QQC0</accession>
<keyword evidence="1" id="KW-0479">Metal-binding</keyword>
<dbReference type="EMBL" id="MPJC01000005">
    <property type="protein sequence ID" value="OKA21666.1"/>
    <property type="molecule type" value="Genomic_DNA"/>
</dbReference>
<dbReference type="AlphaFoldDB" id="A0A0M4QQC0"/>
<organism evidence="3 5">
    <name type="scientific">Pseudomonas versuta</name>
    <dbReference type="NCBI Taxonomy" id="1788301"/>
    <lineage>
        <taxon>Bacteria</taxon>
        <taxon>Pseudomonadati</taxon>
        <taxon>Pseudomonadota</taxon>
        <taxon>Gammaproteobacteria</taxon>
        <taxon>Pseudomonadales</taxon>
        <taxon>Pseudomonadaceae</taxon>
        <taxon>Pseudomonas</taxon>
    </lineage>
</organism>
<name>A0A0M4QQC0_9PSED</name>
<dbReference type="InterPro" id="IPR008007">
    <property type="entry name" value="Peptidase_M42"/>
</dbReference>
<gene>
    <name evidence="4" type="ORF">BOH73_10240</name>
    <name evidence="3" type="ORF">BOH74_18670</name>
</gene>
<proteinExistence type="predicted"/>
<evidence type="ECO:0000256" key="1">
    <source>
        <dbReference type="ARBA" id="ARBA00022723"/>
    </source>
</evidence>
<accession>A0A1Q4KJF6</accession>
<dbReference type="Pfam" id="PF05343">
    <property type="entry name" value="Peptidase_M42"/>
    <property type="match status" value="1"/>
</dbReference>
<reference evidence="3 5" key="1">
    <citation type="submission" date="2016-11" db="EMBL/GenBank/DDBJ databases">
        <title>Draft genome of Pseudomonas versuta A4R1.12.</title>
        <authorList>
            <person name="See-Too W.-S."/>
        </authorList>
    </citation>
    <scope>NUCLEOTIDE SEQUENCE [LARGE SCALE GENOMIC DNA]</scope>
    <source>
        <strain evidence="3 5">A4R1.12</strain>
    </source>
</reference>
<evidence type="ECO:0000256" key="2">
    <source>
        <dbReference type="ARBA" id="ARBA00022801"/>
    </source>
</evidence>
<dbReference type="Proteomes" id="UP000186677">
    <property type="component" value="Unassembled WGS sequence"/>
</dbReference>
<dbReference type="RefSeq" id="WP_060693647.1">
    <property type="nucleotide sequence ID" value="NZ_CP012676.1"/>
</dbReference>
<keyword evidence="6" id="KW-1185">Reference proteome</keyword>
<keyword evidence="2" id="KW-0378">Hydrolase</keyword>
<evidence type="ECO:0000313" key="4">
    <source>
        <dbReference type="EMBL" id="OKA21666.1"/>
    </source>
</evidence>
<evidence type="ECO:0000313" key="3">
    <source>
        <dbReference type="EMBL" id="OKA19210.1"/>
    </source>
</evidence>
<comment type="caution">
    <text evidence="3">The sequence shown here is derived from an EMBL/GenBank/DDBJ whole genome shotgun (WGS) entry which is preliminary data.</text>
</comment>